<name>A0A2I2GEY9_9EURO</name>
<dbReference type="GO" id="GO:0003677">
    <property type="term" value="F:DNA binding"/>
    <property type="evidence" value="ECO:0007669"/>
    <property type="project" value="UniProtKB-KW"/>
</dbReference>
<keyword evidence="3" id="KW-0238">DNA-binding</keyword>
<evidence type="ECO:0000256" key="6">
    <source>
        <dbReference type="SAM" id="MobiDB-lite"/>
    </source>
</evidence>
<protein>
    <recommendedName>
        <fullName evidence="7">Zn(2)-C6 fungal-type domain-containing protein</fullName>
    </recommendedName>
</protein>
<dbReference type="PROSITE" id="PS50048">
    <property type="entry name" value="ZN2_CY6_FUNGAL_2"/>
    <property type="match status" value="1"/>
</dbReference>
<dbReference type="GO" id="GO:0009893">
    <property type="term" value="P:positive regulation of metabolic process"/>
    <property type="evidence" value="ECO:0007669"/>
    <property type="project" value="UniProtKB-ARBA"/>
</dbReference>
<keyword evidence="4" id="KW-0804">Transcription</keyword>
<evidence type="ECO:0000256" key="1">
    <source>
        <dbReference type="ARBA" id="ARBA00022723"/>
    </source>
</evidence>
<dbReference type="InterPro" id="IPR036864">
    <property type="entry name" value="Zn2-C6_fun-type_DNA-bd_sf"/>
</dbReference>
<evidence type="ECO:0000256" key="5">
    <source>
        <dbReference type="ARBA" id="ARBA00023242"/>
    </source>
</evidence>
<dbReference type="CDD" id="cd00067">
    <property type="entry name" value="GAL4"/>
    <property type="match status" value="1"/>
</dbReference>
<feature type="region of interest" description="Disordered" evidence="6">
    <location>
        <begin position="1"/>
        <end position="36"/>
    </location>
</feature>
<dbReference type="EMBL" id="MSFO01000002">
    <property type="protein sequence ID" value="PLB51397.1"/>
    <property type="molecule type" value="Genomic_DNA"/>
</dbReference>
<dbReference type="InterPro" id="IPR050987">
    <property type="entry name" value="AtrR-like"/>
</dbReference>
<dbReference type="Pfam" id="PF04082">
    <property type="entry name" value="Fungal_trans"/>
    <property type="match status" value="1"/>
</dbReference>
<dbReference type="SMART" id="SM00906">
    <property type="entry name" value="Fungal_trans"/>
    <property type="match status" value="1"/>
</dbReference>
<evidence type="ECO:0000256" key="3">
    <source>
        <dbReference type="ARBA" id="ARBA00023125"/>
    </source>
</evidence>
<dbReference type="InterPro" id="IPR007219">
    <property type="entry name" value="XnlR_reg_dom"/>
</dbReference>
<keyword evidence="1" id="KW-0479">Metal-binding</keyword>
<dbReference type="GO" id="GO:0008270">
    <property type="term" value="F:zinc ion binding"/>
    <property type="evidence" value="ECO:0007669"/>
    <property type="project" value="InterPro"/>
</dbReference>
<dbReference type="VEuPathDB" id="FungiDB:P170DRAFT_400256"/>
<dbReference type="PANTHER" id="PTHR46910">
    <property type="entry name" value="TRANSCRIPTION FACTOR PDR1"/>
    <property type="match status" value="1"/>
</dbReference>
<dbReference type="SUPFAM" id="SSF57701">
    <property type="entry name" value="Zn2/Cys6 DNA-binding domain"/>
    <property type="match status" value="1"/>
</dbReference>
<keyword evidence="2" id="KW-0805">Transcription regulation</keyword>
<dbReference type="GO" id="GO:0006351">
    <property type="term" value="P:DNA-templated transcription"/>
    <property type="evidence" value="ECO:0007669"/>
    <property type="project" value="InterPro"/>
</dbReference>
<evidence type="ECO:0000256" key="4">
    <source>
        <dbReference type="ARBA" id="ARBA00023163"/>
    </source>
</evidence>
<dbReference type="RefSeq" id="XP_024706699.1">
    <property type="nucleotide sequence ID" value="XM_024846315.1"/>
</dbReference>
<organism evidence="8 9">
    <name type="scientific">Aspergillus steynii IBT 23096</name>
    <dbReference type="NCBI Taxonomy" id="1392250"/>
    <lineage>
        <taxon>Eukaryota</taxon>
        <taxon>Fungi</taxon>
        <taxon>Dikarya</taxon>
        <taxon>Ascomycota</taxon>
        <taxon>Pezizomycotina</taxon>
        <taxon>Eurotiomycetes</taxon>
        <taxon>Eurotiomycetidae</taxon>
        <taxon>Eurotiales</taxon>
        <taxon>Aspergillaceae</taxon>
        <taxon>Aspergillus</taxon>
        <taxon>Aspergillus subgen. Circumdati</taxon>
    </lineage>
</organism>
<accession>A0A2I2GEY9</accession>
<dbReference type="GeneID" id="36554014"/>
<dbReference type="GO" id="GO:0000981">
    <property type="term" value="F:DNA-binding transcription factor activity, RNA polymerase II-specific"/>
    <property type="evidence" value="ECO:0007669"/>
    <property type="project" value="InterPro"/>
</dbReference>
<evidence type="ECO:0000313" key="9">
    <source>
        <dbReference type="Proteomes" id="UP000234275"/>
    </source>
</evidence>
<dbReference type="CDD" id="cd12148">
    <property type="entry name" value="fungal_TF_MHR"/>
    <property type="match status" value="1"/>
</dbReference>
<dbReference type="STRING" id="1392250.A0A2I2GEY9"/>
<comment type="caution">
    <text evidence="8">The sequence shown here is derived from an EMBL/GenBank/DDBJ whole genome shotgun (WGS) entry which is preliminary data.</text>
</comment>
<reference evidence="8 9" key="1">
    <citation type="submission" date="2016-12" db="EMBL/GenBank/DDBJ databases">
        <title>The genomes of Aspergillus section Nigri reveals drivers in fungal speciation.</title>
        <authorList>
            <consortium name="DOE Joint Genome Institute"/>
            <person name="Vesth T.C."/>
            <person name="Nybo J."/>
            <person name="Theobald S."/>
            <person name="Brandl J."/>
            <person name="Frisvad J.C."/>
            <person name="Nielsen K.F."/>
            <person name="Lyhne E.K."/>
            <person name="Kogle M.E."/>
            <person name="Kuo A."/>
            <person name="Riley R."/>
            <person name="Clum A."/>
            <person name="Nolan M."/>
            <person name="Lipzen A."/>
            <person name="Salamov A."/>
            <person name="Henrissat B."/>
            <person name="Wiebenga A."/>
            <person name="De Vries R.P."/>
            <person name="Grigoriev I.V."/>
            <person name="Mortensen U.H."/>
            <person name="Andersen M.R."/>
            <person name="Baker S.E."/>
        </authorList>
    </citation>
    <scope>NUCLEOTIDE SEQUENCE [LARGE SCALE GENOMIC DNA]</scope>
    <source>
        <strain evidence="8 9">IBT 23096</strain>
    </source>
</reference>
<dbReference type="InterPro" id="IPR001138">
    <property type="entry name" value="Zn2Cys6_DnaBD"/>
</dbReference>
<gene>
    <name evidence="8" type="ORF">P170DRAFT_400256</name>
</gene>
<dbReference type="PANTHER" id="PTHR46910:SF5">
    <property type="entry name" value="ZN(II)2CYS6 TRANSCRIPTION FACTOR (EUROFUNG)"/>
    <property type="match status" value="1"/>
</dbReference>
<dbReference type="Pfam" id="PF00172">
    <property type="entry name" value="Zn_clus"/>
    <property type="match status" value="1"/>
</dbReference>
<sequence length="732" mass="82841">MMDSLIRSKRRVADSAPEDSELDNELAGDSENQTAYDETLDRKQACNRCRRRKIRCNRAITCSNCARSRSDCSYPAIGHHREKRQRIHMSAKHEQKIDRIFEVLDELRVKVDNLSQEAHPRLSGGHNEEATSSNVEPENQPSLLSHAVFASQFLRALFGESNGPRELVRKMELSLGALHGVIDSQRQQKTTLHNVYPYARTMPQGTSLGGLRMPPVEISLECLQKAKECQRVQFFWLSEFVSLSQFTEYLVKVYSPGPSSNTERIIVLGGIFWLFCECALDTADAQTRERFWNQAALSREALETDLYHLPFHTPINFDSVLAMSIAASYCFRTGKISAAWNFTTNAAHLCQALGFHRPHVLSADSPDLKQRKAKLLWTIFTLERNLSLQLGRPSTFHVDDIALPQLSVAPNTTADFPFNITLTKHIHVAALQGRAYNEIYSLGALSQPIEIRTRRAEKLASELRNILEHEDEIETRYSEARRHALGSTLHELFQCAARINELSLLTLLYRGIPPDKSSDIAFCNECVDTARAALEEHQRSISIITSSHVKGHPLEMYINWSFLLFPFFPFIVLFCHIAQTFDQSDLHLLKSVVETLESIPESAFYQTHSKQIRLFRALYDVAQTYIELKTSEVEPQIASWDFNQMLTTIGVPFLPQASDSLLHSTHIGTADAMPIPTIDGAASHYVNQGFDDVPGSSGTFTAEIDETALELGNWFQGNHEMLRLLDDSYLRQ</sequence>
<feature type="domain" description="Zn(2)-C6 fungal-type" evidence="7">
    <location>
        <begin position="45"/>
        <end position="74"/>
    </location>
</feature>
<evidence type="ECO:0000256" key="2">
    <source>
        <dbReference type="ARBA" id="ARBA00023015"/>
    </source>
</evidence>
<keyword evidence="5" id="KW-0539">Nucleus</keyword>
<proteinExistence type="predicted"/>
<evidence type="ECO:0000259" key="7">
    <source>
        <dbReference type="PROSITE" id="PS50048"/>
    </source>
</evidence>
<keyword evidence="9" id="KW-1185">Reference proteome</keyword>
<dbReference type="SMART" id="SM00066">
    <property type="entry name" value="GAL4"/>
    <property type="match status" value="1"/>
</dbReference>
<feature type="region of interest" description="Disordered" evidence="6">
    <location>
        <begin position="116"/>
        <end position="138"/>
    </location>
</feature>
<feature type="compositionally biased region" description="Acidic residues" evidence="6">
    <location>
        <begin position="16"/>
        <end position="28"/>
    </location>
</feature>
<evidence type="ECO:0000313" key="8">
    <source>
        <dbReference type="EMBL" id="PLB51397.1"/>
    </source>
</evidence>
<dbReference type="OrthoDB" id="103819at2759"/>
<dbReference type="Proteomes" id="UP000234275">
    <property type="component" value="Unassembled WGS sequence"/>
</dbReference>
<dbReference type="AlphaFoldDB" id="A0A2I2GEY9"/>
<dbReference type="Gene3D" id="4.10.240.10">
    <property type="entry name" value="Zn(2)-C6 fungal-type DNA-binding domain"/>
    <property type="match status" value="1"/>
</dbReference>
<dbReference type="PROSITE" id="PS00463">
    <property type="entry name" value="ZN2_CY6_FUNGAL_1"/>
    <property type="match status" value="1"/>
</dbReference>